<dbReference type="OrthoDB" id="1142077at2"/>
<dbReference type="InterPro" id="IPR029058">
    <property type="entry name" value="AB_hydrolase_fold"/>
</dbReference>
<evidence type="ECO:0008006" key="5">
    <source>
        <dbReference type="Google" id="ProtNLM"/>
    </source>
</evidence>
<feature type="chain" id="PRO_5011686114" description="Esterase" evidence="2">
    <location>
        <begin position="21"/>
        <end position="401"/>
    </location>
</feature>
<gene>
    <name evidence="3" type="ORF">SAMN04487942_2836</name>
</gene>
<dbReference type="PANTHER" id="PTHR48098:SF6">
    <property type="entry name" value="FERRI-BACILLIBACTIN ESTERASE BESA"/>
    <property type="match status" value="1"/>
</dbReference>
<evidence type="ECO:0000313" key="4">
    <source>
        <dbReference type="Proteomes" id="UP000198657"/>
    </source>
</evidence>
<keyword evidence="2" id="KW-0732">Signal</keyword>
<dbReference type="PANTHER" id="PTHR48098">
    <property type="entry name" value="ENTEROCHELIN ESTERASE-RELATED"/>
    <property type="match status" value="1"/>
</dbReference>
<dbReference type="EMBL" id="FODN01000007">
    <property type="protein sequence ID" value="SEO47368.1"/>
    <property type="molecule type" value="Genomic_DNA"/>
</dbReference>
<feature type="region of interest" description="Disordered" evidence="1">
    <location>
        <begin position="382"/>
        <end position="401"/>
    </location>
</feature>
<evidence type="ECO:0000313" key="3">
    <source>
        <dbReference type="EMBL" id="SEO47368.1"/>
    </source>
</evidence>
<protein>
    <recommendedName>
        <fullName evidence="5">Esterase</fullName>
    </recommendedName>
</protein>
<dbReference type="InterPro" id="IPR050583">
    <property type="entry name" value="Mycobacterial_A85_antigen"/>
</dbReference>
<dbReference type="Pfam" id="PF00756">
    <property type="entry name" value="Esterase"/>
    <property type="match status" value="1"/>
</dbReference>
<keyword evidence="4" id="KW-1185">Reference proteome</keyword>
<dbReference type="Gene3D" id="3.40.50.1820">
    <property type="entry name" value="alpha/beta hydrolase"/>
    <property type="match status" value="1"/>
</dbReference>
<dbReference type="RefSeq" id="WP_091172369.1">
    <property type="nucleotide sequence ID" value="NZ_CBCSFM010000004.1"/>
</dbReference>
<evidence type="ECO:0000256" key="2">
    <source>
        <dbReference type="SAM" id="SignalP"/>
    </source>
</evidence>
<feature type="compositionally biased region" description="Acidic residues" evidence="1">
    <location>
        <begin position="390"/>
        <end position="401"/>
    </location>
</feature>
<dbReference type="InterPro" id="IPR000801">
    <property type="entry name" value="Esterase-like"/>
</dbReference>
<dbReference type="SUPFAM" id="SSF53474">
    <property type="entry name" value="alpha/beta-Hydrolases"/>
    <property type="match status" value="1"/>
</dbReference>
<dbReference type="STRING" id="604089.SAMN04487942_2836"/>
<proteinExistence type="predicted"/>
<sequence>MKKFLLILSLLFCVTTFSQISTDTIASQSLGENRIITVSLPASYQKNKEKKYPLLVLLDGDYLFDAFNGALSYGNYWDEMPETIIVGIHQNKNKERESDCEIDDATGYPIEKGTKFFDFISTELLPNLEKKYRITPFKTIAGHDLTASYLNFFLYKETSPFRAYISLSPELATGMEVQIAKQLSKVSSPVFYYQSYSDKDLKEYQEGIKILHSNILTIKNENLHYKQDQFIGASHYSLVLHSIPNALYHLFETYKAISTLEYNEKIVVLPSDYVSYLTKKYDDMEKYYGVRTPVRISDFNAIESAILKNKMYNELEELSILARKNYPKTMLADYELALMFEQKGDLKRAAKYYQDAFLKNEIGQLTKDMMFEKTDSLKKSFAKKGKETEQSEITDAVEEKK</sequence>
<name>A0A1H8Q047_9FLAO</name>
<evidence type="ECO:0000256" key="1">
    <source>
        <dbReference type="SAM" id="MobiDB-lite"/>
    </source>
</evidence>
<dbReference type="Proteomes" id="UP000198657">
    <property type="component" value="Unassembled WGS sequence"/>
</dbReference>
<dbReference type="InterPro" id="IPR011990">
    <property type="entry name" value="TPR-like_helical_dom_sf"/>
</dbReference>
<accession>A0A1H8Q047</accession>
<organism evidence="3 4">
    <name type="scientific">Flavobacterium sinopsychrotolerans</name>
    <dbReference type="NCBI Taxonomy" id="604089"/>
    <lineage>
        <taxon>Bacteria</taxon>
        <taxon>Pseudomonadati</taxon>
        <taxon>Bacteroidota</taxon>
        <taxon>Flavobacteriia</taxon>
        <taxon>Flavobacteriales</taxon>
        <taxon>Flavobacteriaceae</taxon>
        <taxon>Flavobacterium</taxon>
    </lineage>
</organism>
<dbReference type="AlphaFoldDB" id="A0A1H8Q047"/>
<feature type="signal peptide" evidence="2">
    <location>
        <begin position="1"/>
        <end position="20"/>
    </location>
</feature>
<dbReference type="Gene3D" id="1.25.40.10">
    <property type="entry name" value="Tetratricopeptide repeat domain"/>
    <property type="match status" value="1"/>
</dbReference>
<reference evidence="4" key="1">
    <citation type="submission" date="2016-10" db="EMBL/GenBank/DDBJ databases">
        <authorList>
            <person name="Varghese N."/>
            <person name="Submissions S."/>
        </authorList>
    </citation>
    <scope>NUCLEOTIDE SEQUENCE [LARGE SCALE GENOMIC DNA]</scope>
    <source>
        <strain evidence="4">CGMCC 1.8704</strain>
    </source>
</reference>